<evidence type="ECO:0008006" key="3">
    <source>
        <dbReference type="Google" id="ProtNLM"/>
    </source>
</evidence>
<gene>
    <name evidence="1" type="ORF">GCM10012285_07320</name>
</gene>
<accession>A0ABQ2J2D2</accession>
<protein>
    <recommendedName>
        <fullName evidence="3">Secreted protein</fullName>
    </recommendedName>
</protein>
<proteinExistence type="predicted"/>
<evidence type="ECO:0000313" key="2">
    <source>
        <dbReference type="Proteomes" id="UP000600080"/>
    </source>
</evidence>
<dbReference type="Proteomes" id="UP000600080">
    <property type="component" value="Unassembled WGS sequence"/>
</dbReference>
<comment type="caution">
    <text evidence="1">The sequence shown here is derived from an EMBL/GenBank/DDBJ whole genome shotgun (WGS) entry which is preliminary data.</text>
</comment>
<name>A0ABQ2J2D2_9ACTN</name>
<dbReference type="EMBL" id="BMND01000002">
    <property type="protein sequence ID" value="GGN34857.1"/>
    <property type="molecule type" value="Genomic_DNA"/>
</dbReference>
<organism evidence="1 2">
    <name type="scientific">Streptomyces kronopolitis</name>
    <dbReference type="NCBI Taxonomy" id="1612435"/>
    <lineage>
        <taxon>Bacteria</taxon>
        <taxon>Bacillati</taxon>
        <taxon>Actinomycetota</taxon>
        <taxon>Actinomycetes</taxon>
        <taxon>Kitasatosporales</taxon>
        <taxon>Streptomycetaceae</taxon>
        <taxon>Streptomyces</taxon>
    </lineage>
</organism>
<keyword evidence="2" id="KW-1185">Reference proteome</keyword>
<reference evidence="2" key="1">
    <citation type="journal article" date="2019" name="Int. J. Syst. Evol. Microbiol.">
        <title>The Global Catalogue of Microorganisms (GCM) 10K type strain sequencing project: providing services to taxonomists for standard genome sequencing and annotation.</title>
        <authorList>
            <consortium name="The Broad Institute Genomics Platform"/>
            <consortium name="The Broad Institute Genome Sequencing Center for Infectious Disease"/>
            <person name="Wu L."/>
            <person name="Ma J."/>
        </authorList>
    </citation>
    <scope>NUCLEOTIDE SEQUENCE [LARGE SCALE GENOMIC DNA]</scope>
    <source>
        <strain evidence="2">CGMCC 4.7323</strain>
    </source>
</reference>
<evidence type="ECO:0000313" key="1">
    <source>
        <dbReference type="EMBL" id="GGN34857.1"/>
    </source>
</evidence>
<sequence>MRPQRVGLNVPVVLGGISGSLCVAAPGIPETFGQGSGIGGKPVRIVKKIRPEKSPEVYIWCGWA</sequence>